<dbReference type="EMBL" id="KL198010">
    <property type="protein sequence ID" value="KDQ25757.1"/>
    <property type="molecule type" value="Genomic_DNA"/>
</dbReference>
<protein>
    <submittedName>
        <fullName evidence="2">Uncharacterized protein</fullName>
    </submittedName>
</protein>
<dbReference type="OrthoDB" id="3267419at2759"/>
<dbReference type="AlphaFoldDB" id="A0A067NNS9"/>
<feature type="compositionally biased region" description="Polar residues" evidence="1">
    <location>
        <begin position="48"/>
        <end position="69"/>
    </location>
</feature>
<dbReference type="HOGENOM" id="CLU_809202_0_0_1"/>
<dbReference type="InParanoid" id="A0A067NNS9"/>
<evidence type="ECO:0000313" key="2">
    <source>
        <dbReference type="EMBL" id="KDQ25757.1"/>
    </source>
</evidence>
<reference evidence="3" key="1">
    <citation type="journal article" date="2014" name="Proc. Natl. Acad. Sci. U.S.A.">
        <title>Extensive sampling of basidiomycete genomes demonstrates inadequacy of the white-rot/brown-rot paradigm for wood decay fungi.</title>
        <authorList>
            <person name="Riley R."/>
            <person name="Salamov A.A."/>
            <person name="Brown D.W."/>
            <person name="Nagy L.G."/>
            <person name="Floudas D."/>
            <person name="Held B.W."/>
            <person name="Levasseur A."/>
            <person name="Lombard V."/>
            <person name="Morin E."/>
            <person name="Otillar R."/>
            <person name="Lindquist E.A."/>
            <person name="Sun H."/>
            <person name="LaButti K.M."/>
            <person name="Schmutz J."/>
            <person name="Jabbour D."/>
            <person name="Luo H."/>
            <person name="Baker S.E."/>
            <person name="Pisabarro A.G."/>
            <person name="Walton J.D."/>
            <person name="Blanchette R.A."/>
            <person name="Henrissat B."/>
            <person name="Martin F."/>
            <person name="Cullen D."/>
            <person name="Hibbett D.S."/>
            <person name="Grigoriev I.V."/>
        </authorList>
    </citation>
    <scope>NUCLEOTIDE SEQUENCE [LARGE SCALE GENOMIC DNA]</scope>
    <source>
        <strain evidence="3">PC15</strain>
    </source>
</reference>
<dbReference type="VEuPathDB" id="FungiDB:PLEOSDRAFT_160371"/>
<sequence length="286" mass="31409">MAQYYRLRGEQSPLQPEPAAVSSGVAPVEPVLDDLELGGIYIFPNPSSAPHSPSQYSDISAPTDFSYSGLSEPRSRDVSPNGRGPSVPWDHVDAASSLTTTADAFVDGDADYEGSVWHLVSPDSALAQRQHWELVLQQRASRHRLRVATEGPEPSALLSHRSQRSQSPHPRIHIPLLSYLVSLFALDDETLHLLQHSSPQSVLFPGARSEARVVGDDENLFDMRVTKLLQAVDSDKSYHSLKEGLAISYQSLPTSATHTFPLTEFIPFISKLITNGGKALYEVFQK</sequence>
<feature type="region of interest" description="Disordered" evidence="1">
    <location>
        <begin position="150"/>
        <end position="169"/>
    </location>
</feature>
<feature type="region of interest" description="Disordered" evidence="1">
    <location>
        <begin position="1"/>
        <end position="25"/>
    </location>
</feature>
<organism evidence="2 3">
    <name type="scientific">Pleurotus ostreatus (strain PC15)</name>
    <name type="common">Oyster mushroom</name>
    <dbReference type="NCBI Taxonomy" id="1137138"/>
    <lineage>
        <taxon>Eukaryota</taxon>
        <taxon>Fungi</taxon>
        <taxon>Dikarya</taxon>
        <taxon>Basidiomycota</taxon>
        <taxon>Agaricomycotina</taxon>
        <taxon>Agaricomycetes</taxon>
        <taxon>Agaricomycetidae</taxon>
        <taxon>Agaricales</taxon>
        <taxon>Pleurotineae</taxon>
        <taxon>Pleurotaceae</taxon>
        <taxon>Pleurotus</taxon>
    </lineage>
</organism>
<name>A0A067NNS9_PLEO1</name>
<evidence type="ECO:0000313" key="3">
    <source>
        <dbReference type="Proteomes" id="UP000027073"/>
    </source>
</evidence>
<feature type="region of interest" description="Disordered" evidence="1">
    <location>
        <begin position="48"/>
        <end position="88"/>
    </location>
</feature>
<proteinExistence type="predicted"/>
<accession>A0A067NNS9</accession>
<dbReference type="Proteomes" id="UP000027073">
    <property type="component" value="Unassembled WGS sequence"/>
</dbReference>
<evidence type="ECO:0000256" key="1">
    <source>
        <dbReference type="SAM" id="MobiDB-lite"/>
    </source>
</evidence>
<gene>
    <name evidence="2" type="ORF">PLEOSDRAFT_160371</name>
</gene>